<comment type="caution">
    <text evidence="2">The sequence shown here is derived from an EMBL/GenBank/DDBJ whole genome shotgun (WGS) entry which is preliminary data.</text>
</comment>
<proteinExistence type="predicted"/>
<gene>
    <name evidence="2" type="primary">LCB2_2</name>
    <name evidence="2" type="ORF">LTR25_005445</name>
</gene>
<dbReference type="AlphaFoldDB" id="A0AAV9Q871"/>
<name>A0AAV9Q871_9PEZI</name>
<evidence type="ECO:0000256" key="1">
    <source>
        <dbReference type="SAM" id="MobiDB-lite"/>
    </source>
</evidence>
<keyword evidence="3" id="KW-1185">Reference proteome</keyword>
<keyword evidence="2" id="KW-0808">Transferase</keyword>
<organism evidence="2 3">
    <name type="scientific">Vermiconidia calcicola</name>
    <dbReference type="NCBI Taxonomy" id="1690605"/>
    <lineage>
        <taxon>Eukaryota</taxon>
        <taxon>Fungi</taxon>
        <taxon>Dikarya</taxon>
        <taxon>Ascomycota</taxon>
        <taxon>Pezizomycotina</taxon>
        <taxon>Dothideomycetes</taxon>
        <taxon>Dothideomycetidae</taxon>
        <taxon>Mycosphaerellales</taxon>
        <taxon>Extremaceae</taxon>
        <taxon>Vermiconidia</taxon>
    </lineage>
</organism>
<feature type="region of interest" description="Disordered" evidence="1">
    <location>
        <begin position="241"/>
        <end position="286"/>
    </location>
</feature>
<feature type="region of interest" description="Disordered" evidence="1">
    <location>
        <begin position="179"/>
        <end position="198"/>
    </location>
</feature>
<evidence type="ECO:0000313" key="3">
    <source>
        <dbReference type="Proteomes" id="UP001345827"/>
    </source>
</evidence>
<reference evidence="2 3" key="1">
    <citation type="submission" date="2023-06" db="EMBL/GenBank/DDBJ databases">
        <title>Black Yeasts Isolated from many extreme environments.</title>
        <authorList>
            <person name="Coleine C."/>
            <person name="Stajich J.E."/>
            <person name="Selbmann L."/>
        </authorList>
    </citation>
    <scope>NUCLEOTIDE SEQUENCE [LARGE SCALE GENOMIC DNA]</scope>
    <source>
        <strain evidence="2 3">CCFEE 5887</strain>
    </source>
</reference>
<keyword evidence="2" id="KW-0012">Acyltransferase</keyword>
<accession>A0AAV9Q871</accession>
<evidence type="ECO:0000313" key="2">
    <source>
        <dbReference type="EMBL" id="KAK5536771.1"/>
    </source>
</evidence>
<sequence>MALPIGIGDFITVCTAAYKVSEDAFKIVRGASTNKIIVLDRCRASVTEFRELSKEVASLELILGEIQSFWTKQKARNHDLPEETKIGLSKISSGCREVLDELNALLNKHRELGKGQSWRQRLKWAPKDIGPMRHKLMLQTINLNTFHAASVLLTTADAQEKSQAQILLAVNTIHKDYEDGRRRKPALSQATVEDIDHDESEAWEGITREIEGENVDRAVIVANRNLIKRWIHRVMLEDVGESEEYDPESGPSANPPPRQPATQEVETDDMYGGPERTASWVSSQSRTQVEYDPVRAGHAELDEDLSIERAPSFSSHRSKSSDWRPVAGPNPRYVEGLLVKLLESAETVDKSQEHVTLVAKRMFRQLDFADRGHLFHASVEQKCWIALEKTNVKISKKELSLLIKAGNQNNKIDLQEFITFVKELITLARDVKERAFKDDIQASNEQGVAYISEFLEESPDVVLPWNWTTAGDIWEFRTPQRVLFQSKSRPRASFNAFVNMELAASRCIDVLDVTFEEWFDELKNQGEEVIDEYQVPFRNVLEVAAQFSVFKHRTSKGTSDLDDFDELFALIPTDGDDIYRDCPILALRLLKDECSALIRSLLGFVMALDSFPGAAHQKTPLGLEDWRKMRIKDRADRIFLSSSVLQRAKSTSDQSRGWIYDHPEISKAAFDGLEAAYTLHQDQVDLEEVREVAPDMKARRLENGASIHLVGGQGFPRNFAFRVLLNSIFAERPANAEHIVPPRAYATVYIHTKGRSIDGTSNDVKGCDPEWNYTSPP</sequence>
<dbReference type="GO" id="GO:0004758">
    <property type="term" value="F:serine C-palmitoyltransferase activity"/>
    <property type="evidence" value="ECO:0007669"/>
    <property type="project" value="UniProtKB-EC"/>
</dbReference>
<protein>
    <submittedName>
        <fullName evidence="2">Serine palmitoyltransferase component</fullName>
        <ecNumber evidence="2">2.3.1.50</ecNumber>
    </submittedName>
</protein>
<dbReference type="Proteomes" id="UP001345827">
    <property type="component" value="Unassembled WGS sequence"/>
</dbReference>
<dbReference type="EC" id="2.3.1.50" evidence="2"/>
<dbReference type="EMBL" id="JAXLQG010000008">
    <property type="protein sequence ID" value="KAK5536771.1"/>
    <property type="molecule type" value="Genomic_DNA"/>
</dbReference>